<comment type="catalytic activity">
    <reaction evidence="1 4">
        <text>(4aS,6R)-4a-hydroxy-L-erythro-5,6,7,8-tetrahydrobiopterin = (6R)-L-erythro-6,7-dihydrobiopterin + H2O</text>
        <dbReference type="Rhea" id="RHEA:11920"/>
        <dbReference type="ChEBI" id="CHEBI:15377"/>
        <dbReference type="ChEBI" id="CHEBI:15642"/>
        <dbReference type="ChEBI" id="CHEBI:43120"/>
        <dbReference type="EC" id="4.2.1.96"/>
    </reaction>
</comment>
<dbReference type="EMBL" id="PXYK01000013">
    <property type="protein sequence ID" value="PSJ58704.1"/>
    <property type="molecule type" value="Genomic_DNA"/>
</dbReference>
<dbReference type="PANTHER" id="PTHR12599:SF0">
    <property type="entry name" value="PTERIN-4-ALPHA-CARBINOLAMINE DEHYDRATASE"/>
    <property type="match status" value="1"/>
</dbReference>
<dbReference type="AlphaFoldDB" id="A0A2P7S8A7"/>
<dbReference type="CDD" id="cd00914">
    <property type="entry name" value="PCD_DCoH_subfamily_b"/>
    <property type="match status" value="1"/>
</dbReference>
<dbReference type="RefSeq" id="WP_106772930.1">
    <property type="nucleotide sequence ID" value="NZ_PXYK01000013.1"/>
</dbReference>
<dbReference type="GO" id="GO:0008124">
    <property type="term" value="F:4-alpha-hydroxytetrahydrobiopterin dehydratase activity"/>
    <property type="evidence" value="ECO:0007669"/>
    <property type="project" value="UniProtKB-UniRule"/>
</dbReference>
<dbReference type="InterPro" id="IPR001533">
    <property type="entry name" value="Pterin_deHydtase"/>
</dbReference>
<keyword evidence="3 4" id="KW-0456">Lyase</keyword>
<dbReference type="HAMAP" id="MF_00434">
    <property type="entry name" value="Pterin_4_alpha"/>
    <property type="match status" value="1"/>
</dbReference>
<dbReference type="GO" id="GO:0006729">
    <property type="term" value="P:tetrahydrobiopterin biosynthetic process"/>
    <property type="evidence" value="ECO:0007669"/>
    <property type="project" value="InterPro"/>
</dbReference>
<dbReference type="Pfam" id="PF01329">
    <property type="entry name" value="Pterin_4a"/>
    <property type="match status" value="1"/>
</dbReference>
<reference evidence="5 6" key="1">
    <citation type="submission" date="2018-03" db="EMBL/GenBank/DDBJ databases">
        <title>The draft genome of Mesorhizobium sp. 6GN-30.</title>
        <authorList>
            <person name="Liu L."/>
            <person name="Li L."/>
            <person name="Wang T."/>
            <person name="Zhang X."/>
            <person name="Liang L."/>
        </authorList>
    </citation>
    <scope>NUCLEOTIDE SEQUENCE [LARGE SCALE GENOMIC DNA]</scope>
    <source>
        <strain evidence="5 6">6GN30</strain>
    </source>
</reference>
<organism evidence="5 6">
    <name type="scientific">Kumtagia ephedrae</name>
    <dbReference type="NCBI Taxonomy" id="2116701"/>
    <lineage>
        <taxon>Bacteria</taxon>
        <taxon>Pseudomonadati</taxon>
        <taxon>Pseudomonadota</taxon>
        <taxon>Alphaproteobacteria</taxon>
        <taxon>Hyphomicrobiales</taxon>
        <taxon>Phyllobacteriaceae</taxon>
        <taxon>Kumtagia</taxon>
    </lineage>
</organism>
<dbReference type="Gene3D" id="3.30.1360.20">
    <property type="entry name" value="Transcriptional coactivator/pterin dehydratase"/>
    <property type="match status" value="1"/>
</dbReference>
<comment type="similarity">
    <text evidence="2 4">Belongs to the pterin-4-alpha-carbinolamine dehydratase family.</text>
</comment>
<dbReference type="PANTHER" id="PTHR12599">
    <property type="entry name" value="PTERIN-4-ALPHA-CARBINOLAMINE DEHYDRATASE"/>
    <property type="match status" value="1"/>
</dbReference>
<proteinExistence type="inferred from homology"/>
<dbReference type="Proteomes" id="UP000241229">
    <property type="component" value="Unassembled WGS sequence"/>
</dbReference>
<dbReference type="OrthoDB" id="9794987at2"/>
<gene>
    <name evidence="5" type="ORF">C7I84_14565</name>
</gene>
<dbReference type="NCBIfam" id="NF002018">
    <property type="entry name" value="PRK00823.1-3"/>
    <property type="match status" value="1"/>
</dbReference>
<evidence type="ECO:0000313" key="6">
    <source>
        <dbReference type="Proteomes" id="UP000241229"/>
    </source>
</evidence>
<dbReference type="SUPFAM" id="SSF55248">
    <property type="entry name" value="PCD-like"/>
    <property type="match status" value="1"/>
</dbReference>
<dbReference type="InterPro" id="IPR036428">
    <property type="entry name" value="PCD_sf"/>
</dbReference>
<protein>
    <recommendedName>
        <fullName evidence="4">Putative pterin-4-alpha-carbinolamine dehydratase</fullName>
        <shortName evidence="4">PHS</shortName>
        <ecNumber evidence="4">4.2.1.96</ecNumber>
    </recommendedName>
    <alternativeName>
        <fullName evidence="4">4-alpha-hydroxy-tetrahydropterin dehydratase</fullName>
    </alternativeName>
    <alternativeName>
        <fullName evidence="4">Pterin carbinolamine dehydratase</fullName>
        <shortName evidence="4">PCD</shortName>
    </alternativeName>
</protein>
<evidence type="ECO:0000256" key="4">
    <source>
        <dbReference type="HAMAP-Rule" id="MF_00434"/>
    </source>
</evidence>
<dbReference type="EC" id="4.2.1.96" evidence="4"/>
<sequence length="98" mass="10829">MAREKLDEAAVRQALAGLEGWTLAADGAAINRTFVFRNFSEAFAFMTRTALAAEKLDHHPDWSNVYKTVEVKLNTHDAGGLTALDFELARKMDRFAAG</sequence>
<evidence type="ECO:0000256" key="2">
    <source>
        <dbReference type="ARBA" id="ARBA00006472"/>
    </source>
</evidence>
<name>A0A2P7S8A7_9HYPH</name>
<comment type="caution">
    <text evidence="5">The sequence shown here is derived from an EMBL/GenBank/DDBJ whole genome shotgun (WGS) entry which is preliminary data.</text>
</comment>
<dbReference type="NCBIfam" id="NF002017">
    <property type="entry name" value="PRK00823.1-2"/>
    <property type="match status" value="1"/>
</dbReference>
<evidence type="ECO:0000256" key="1">
    <source>
        <dbReference type="ARBA" id="ARBA00001554"/>
    </source>
</evidence>
<evidence type="ECO:0000256" key="3">
    <source>
        <dbReference type="ARBA" id="ARBA00023239"/>
    </source>
</evidence>
<accession>A0A2P7S8A7</accession>
<keyword evidence="6" id="KW-1185">Reference proteome</keyword>
<evidence type="ECO:0000313" key="5">
    <source>
        <dbReference type="EMBL" id="PSJ58704.1"/>
    </source>
</evidence>